<feature type="domain" description="ABC transmembrane type-1" evidence="8">
    <location>
        <begin position="101"/>
        <end position="294"/>
    </location>
</feature>
<dbReference type="PROSITE" id="PS50928">
    <property type="entry name" value="ABC_TM1"/>
    <property type="match status" value="1"/>
</dbReference>
<dbReference type="InterPro" id="IPR025966">
    <property type="entry name" value="OppC_N"/>
</dbReference>
<dbReference type="GO" id="GO:0005886">
    <property type="term" value="C:plasma membrane"/>
    <property type="evidence" value="ECO:0007669"/>
    <property type="project" value="UniProtKB-SubCell"/>
</dbReference>
<reference evidence="9" key="1">
    <citation type="submission" date="2019-09" db="EMBL/GenBank/DDBJ databases">
        <title>Characterisation of the sponge microbiome using genome-centric metagenomics.</title>
        <authorList>
            <person name="Engelberts J.P."/>
            <person name="Robbins S.J."/>
            <person name="De Goeij J.M."/>
            <person name="Aranda M."/>
            <person name="Bell S.C."/>
            <person name="Webster N.S."/>
        </authorList>
    </citation>
    <scope>NUCLEOTIDE SEQUENCE</scope>
    <source>
        <strain evidence="9">SB0662_bin_9</strain>
    </source>
</reference>
<keyword evidence="6 7" id="KW-0472">Membrane</keyword>
<dbReference type="Gene3D" id="1.10.3720.10">
    <property type="entry name" value="MetI-like"/>
    <property type="match status" value="1"/>
</dbReference>
<dbReference type="Pfam" id="PF12911">
    <property type="entry name" value="OppC_N"/>
    <property type="match status" value="1"/>
</dbReference>
<evidence type="ECO:0000256" key="7">
    <source>
        <dbReference type="RuleBase" id="RU363032"/>
    </source>
</evidence>
<keyword evidence="4 7" id="KW-0812">Transmembrane</keyword>
<evidence type="ECO:0000256" key="5">
    <source>
        <dbReference type="ARBA" id="ARBA00022989"/>
    </source>
</evidence>
<dbReference type="Pfam" id="PF00528">
    <property type="entry name" value="BPD_transp_1"/>
    <property type="match status" value="1"/>
</dbReference>
<evidence type="ECO:0000313" key="9">
    <source>
        <dbReference type="EMBL" id="MYD88894.1"/>
    </source>
</evidence>
<feature type="transmembrane region" description="Helical" evidence="7">
    <location>
        <begin position="144"/>
        <end position="162"/>
    </location>
</feature>
<evidence type="ECO:0000256" key="6">
    <source>
        <dbReference type="ARBA" id="ARBA00023136"/>
    </source>
</evidence>
<protein>
    <submittedName>
        <fullName evidence="9">ABC transporter permease</fullName>
    </submittedName>
</protein>
<keyword evidence="3" id="KW-1003">Cell membrane</keyword>
<organism evidence="9">
    <name type="scientific">Caldilineaceae bacterium SB0662_bin_9</name>
    <dbReference type="NCBI Taxonomy" id="2605258"/>
    <lineage>
        <taxon>Bacteria</taxon>
        <taxon>Bacillati</taxon>
        <taxon>Chloroflexota</taxon>
        <taxon>Caldilineae</taxon>
        <taxon>Caldilineales</taxon>
        <taxon>Caldilineaceae</taxon>
    </lineage>
</organism>
<comment type="caution">
    <text evidence="9">The sequence shown here is derived from an EMBL/GenBank/DDBJ whole genome shotgun (WGS) entry which is preliminary data.</text>
</comment>
<keyword evidence="5 7" id="KW-1133">Transmembrane helix</keyword>
<evidence type="ECO:0000256" key="1">
    <source>
        <dbReference type="ARBA" id="ARBA00004651"/>
    </source>
</evidence>
<dbReference type="InterPro" id="IPR000515">
    <property type="entry name" value="MetI-like"/>
</dbReference>
<dbReference type="InterPro" id="IPR050366">
    <property type="entry name" value="BP-dependent_transpt_permease"/>
</dbReference>
<feature type="transmembrane region" description="Helical" evidence="7">
    <location>
        <begin position="34"/>
        <end position="56"/>
    </location>
</feature>
<feature type="transmembrane region" description="Helical" evidence="7">
    <location>
        <begin position="273"/>
        <end position="297"/>
    </location>
</feature>
<comment type="subcellular location">
    <subcellularLocation>
        <location evidence="1 7">Cell membrane</location>
        <topology evidence="1 7">Multi-pass membrane protein</topology>
    </subcellularLocation>
</comment>
<dbReference type="InterPro" id="IPR035906">
    <property type="entry name" value="MetI-like_sf"/>
</dbReference>
<evidence type="ECO:0000259" key="8">
    <source>
        <dbReference type="PROSITE" id="PS50928"/>
    </source>
</evidence>
<accession>A0A6B1DR33</accession>
<gene>
    <name evidence="9" type="ORF">F4Y08_00945</name>
</gene>
<sequence>MTASSSQVIGAEHTVPERRQYRYRWLWRLRHSPTGMLGAVIVVGVVLVVLLGTAIAPHDPELIDLKQRLVPPVWAEGGSVGHVLGTDQLGRDVLSRIILGTRVSLLVGIAGVALAMLTGVFLGVTTGFWGGWWDGLVSRFLDTFLSIPFIILALAVIGVLGVKGGNNMLRLILVLGLANWVIFTRVVRGEVLAVKERDYVEAARAIGQRSWMIMLRYILPNVTASIIVLGALQISTVIIAEASLSFLGLGVQPPTITWGIMLADGRDHLATSWWLATFPGIAITITVLGFILWGDWLRDVLDPRLRE</sequence>
<feature type="transmembrane region" description="Helical" evidence="7">
    <location>
        <begin position="218"/>
        <end position="240"/>
    </location>
</feature>
<evidence type="ECO:0000256" key="2">
    <source>
        <dbReference type="ARBA" id="ARBA00022448"/>
    </source>
</evidence>
<dbReference type="EMBL" id="VXPY01000009">
    <property type="protein sequence ID" value="MYD88894.1"/>
    <property type="molecule type" value="Genomic_DNA"/>
</dbReference>
<dbReference type="PANTHER" id="PTHR43386:SF1">
    <property type="entry name" value="D,D-DIPEPTIDE TRANSPORT SYSTEM PERMEASE PROTEIN DDPC-RELATED"/>
    <property type="match status" value="1"/>
</dbReference>
<dbReference type="AlphaFoldDB" id="A0A6B1DR33"/>
<name>A0A6B1DR33_9CHLR</name>
<dbReference type="GO" id="GO:0055085">
    <property type="term" value="P:transmembrane transport"/>
    <property type="evidence" value="ECO:0007669"/>
    <property type="project" value="InterPro"/>
</dbReference>
<evidence type="ECO:0000256" key="4">
    <source>
        <dbReference type="ARBA" id="ARBA00022692"/>
    </source>
</evidence>
<dbReference type="PANTHER" id="PTHR43386">
    <property type="entry name" value="OLIGOPEPTIDE TRANSPORT SYSTEM PERMEASE PROTEIN APPC"/>
    <property type="match status" value="1"/>
</dbReference>
<feature type="transmembrane region" description="Helical" evidence="7">
    <location>
        <begin position="105"/>
        <end position="132"/>
    </location>
</feature>
<evidence type="ECO:0000256" key="3">
    <source>
        <dbReference type="ARBA" id="ARBA00022475"/>
    </source>
</evidence>
<proteinExistence type="inferred from homology"/>
<dbReference type="SUPFAM" id="SSF161098">
    <property type="entry name" value="MetI-like"/>
    <property type="match status" value="1"/>
</dbReference>
<keyword evidence="2 7" id="KW-0813">Transport</keyword>
<dbReference type="CDD" id="cd06261">
    <property type="entry name" value="TM_PBP2"/>
    <property type="match status" value="1"/>
</dbReference>
<comment type="similarity">
    <text evidence="7">Belongs to the binding-protein-dependent transport system permease family.</text>
</comment>